<evidence type="ECO:0000313" key="2">
    <source>
        <dbReference type="EMBL" id="TVZ75127.1"/>
    </source>
</evidence>
<protein>
    <recommendedName>
        <fullName evidence="4">Transposase IS116/IS110/IS902 family protein</fullName>
    </recommendedName>
</protein>
<gene>
    <name evidence="2" type="ORF">BCL32_0547</name>
</gene>
<dbReference type="Proteomes" id="UP000319824">
    <property type="component" value="Unassembled WGS sequence"/>
</dbReference>
<feature type="compositionally biased region" description="Basic and acidic residues" evidence="1">
    <location>
        <begin position="7"/>
        <end position="27"/>
    </location>
</feature>
<organism evidence="2 3">
    <name type="scientific">Rhizobium mongolense USDA 1844</name>
    <dbReference type="NCBI Taxonomy" id="1079460"/>
    <lineage>
        <taxon>Bacteria</taxon>
        <taxon>Pseudomonadati</taxon>
        <taxon>Pseudomonadota</taxon>
        <taxon>Alphaproteobacteria</taxon>
        <taxon>Hyphomicrobiales</taxon>
        <taxon>Rhizobiaceae</taxon>
        <taxon>Rhizobium/Agrobacterium group</taxon>
        <taxon>Rhizobium</taxon>
    </lineage>
</organism>
<evidence type="ECO:0000256" key="1">
    <source>
        <dbReference type="SAM" id="MobiDB-lite"/>
    </source>
</evidence>
<evidence type="ECO:0000313" key="3">
    <source>
        <dbReference type="Proteomes" id="UP000319824"/>
    </source>
</evidence>
<dbReference type="EMBL" id="VISO01000001">
    <property type="protein sequence ID" value="TVZ75127.1"/>
    <property type="molecule type" value="Genomic_DNA"/>
</dbReference>
<dbReference type="AlphaFoldDB" id="A0A559TKN2"/>
<comment type="caution">
    <text evidence="2">The sequence shown here is derived from an EMBL/GenBank/DDBJ whole genome shotgun (WGS) entry which is preliminary data.</text>
</comment>
<feature type="region of interest" description="Disordered" evidence="1">
    <location>
        <begin position="1"/>
        <end position="27"/>
    </location>
</feature>
<name>A0A559TKN2_9HYPH</name>
<reference evidence="2 3" key="1">
    <citation type="submission" date="2019-06" db="EMBL/GenBank/DDBJ databases">
        <title>Pac Bio to generate improved reference genome sequences for organisms with transposon mutant libraries (support for FEBA project).</title>
        <authorList>
            <person name="Blow M."/>
        </authorList>
    </citation>
    <scope>NUCLEOTIDE SEQUENCE [LARGE SCALE GENOMIC DNA]</scope>
    <source>
        <strain evidence="2 3">USDA 1844</strain>
    </source>
</reference>
<accession>A0A559TKN2</accession>
<evidence type="ECO:0008006" key="4">
    <source>
        <dbReference type="Google" id="ProtNLM"/>
    </source>
</evidence>
<sequence length="215" mass="23683">MAHRNRLQHEADEQNLRHKAADGSDRRLTTLGRHRVPSAHAQKAAVIDSHAPAFSHALDPENASAAGFIRRSPAPRRASHQGDRGDSRSRRRFSPFDDDPWDRCVGRDRMAAIGDGLQFRKARDAAQFSTGRKQPLGISKRGSRYVRKLWCMALGGVSDISTGRAIGWGVGSTALKLGCILTKPSSHWAAKMARIVWAVLNKPGALHERRDPAFA</sequence>
<proteinExistence type="predicted"/>
<feature type="region of interest" description="Disordered" evidence="1">
    <location>
        <begin position="68"/>
        <end position="94"/>
    </location>
</feature>